<feature type="transmembrane region" description="Helical" evidence="1">
    <location>
        <begin position="86"/>
        <end position="106"/>
    </location>
</feature>
<reference evidence="3" key="1">
    <citation type="journal article" date="2019" name="Int. J. Syst. Evol. Microbiol.">
        <title>The Global Catalogue of Microorganisms (GCM) 10K type strain sequencing project: providing services to taxonomists for standard genome sequencing and annotation.</title>
        <authorList>
            <consortium name="The Broad Institute Genomics Platform"/>
            <consortium name="The Broad Institute Genome Sequencing Center for Infectious Disease"/>
            <person name="Wu L."/>
            <person name="Ma J."/>
        </authorList>
    </citation>
    <scope>NUCLEOTIDE SEQUENCE [LARGE SCALE GENOMIC DNA]</scope>
    <source>
        <strain evidence="3">JCM 16021</strain>
    </source>
</reference>
<evidence type="ECO:0008006" key="4">
    <source>
        <dbReference type="Google" id="ProtNLM"/>
    </source>
</evidence>
<keyword evidence="1" id="KW-1133">Transmembrane helix</keyword>
<sequence length="148" mass="14877">MHGSAVASSWQTDLCDGGSHSDLPALKGLIALRLLACLAALAGGVVLAVARLLDGTLEALYWVGLALVAVALAGAGAGLVKSGAGWLRIVVGAAFPAMVLSVYSAVRPADPDLVDLASGVVAVVLGVVFLVRPLRSSGRERYHGSHAG</sequence>
<keyword evidence="1" id="KW-0472">Membrane</keyword>
<dbReference type="RefSeq" id="WP_344304233.1">
    <property type="nucleotide sequence ID" value="NZ_BAAAQQ010000012.1"/>
</dbReference>
<proteinExistence type="predicted"/>
<evidence type="ECO:0000313" key="2">
    <source>
        <dbReference type="EMBL" id="GAA2127256.1"/>
    </source>
</evidence>
<evidence type="ECO:0000313" key="3">
    <source>
        <dbReference type="Proteomes" id="UP001500575"/>
    </source>
</evidence>
<feature type="transmembrane region" description="Helical" evidence="1">
    <location>
        <begin position="30"/>
        <end position="53"/>
    </location>
</feature>
<keyword evidence="1" id="KW-0812">Transmembrane</keyword>
<dbReference type="EMBL" id="BAAAQQ010000012">
    <property type="protein sequence ID" value="GAA2127256.1"/>
    <property type="molecule type" value="Genomic_DNA"/>
</dbReference>
<feature type="transmembrane region" description="Helical" evidence="1">
    <location>
        <begin position="112"/>
        <end position="131"/>
    </location>
</feature>
<feature type="transmembrane region" description="Helical" evidence="1">
    <location>
        <begin position="59"/>
        <end position="79"/>
    </location>
</feature>
<gene>
    <name evidence="2" type="ORF">GCM10009843_26480</name>
</gene>
<accession>A0ABP5K4U8</accession>
<comment type="caution">
    <text evidence="2">The sequence shown here is derived from an EMBL/GenBank/DDBJ whole genome shotgun (WGS) entry which is preliminary data.</text>
</comment>
<dbReference type="Proteomes" id="UP001500575">
    <property type="component" value="Unassembled WGS sequence"/>
</dbReference>
<organism evidence="2 3">
    <name type="scientific">Nocardioides bigeumensis</name>
    <dbReference type="NCBI Taxonomy" id="433657"/>
    <lineage>
        <taxon>Bacteria</taxon>
        <taxon>Bacillati</taxon>
        <taxon>Actinomycetota</taxon>
        <taxon>Actinomycetes</taxon>
        <taxon>Propionibacteriales</taxon>
        <taxon>Nocardioidaceae</taxon>
        <taxon>Nocardioides</taxon>
    </lineage>
</organism>
<name>A0ABP5K4U8_9ACTN</name>
<evidence type="ECO:0000256" key="1">
    <source>
        <dbReference type="SAM" id="Phobius"/>
    </source>
</evidence>
<keyword evidence="3" id="KW-1185">Reference proteome</keyword>
<protein>
    <recommendedName>
        <fullName evidence="4">Integral membrane protein</fullName>
    </recommendedName>
</protein>